<dbReference type="PANTHER" id="PTHR43854:SF1">
    <property type="entry name" value="INDOLEPYRUVATE OXIDOREDUCTASE SUBUNIT IORB"/>
    <property type="match status" value="1"/>
</dbReference>
<feature type="domain" description="Pyruvate/ketoisovalerate oxidoreductase catalytic" evidence="2">
    <location>
        <begin position="11"/>
        <end position="187"/>
    </location>
</feature>
<dbReference type="Proteomes" id="UP000636891">
    <property type="component" value="Unassembled WGS sequence"/>
</dbReference>
<keyword evidence="1" id="KW-0560">Oxidoreductase</keyword>
<dbReference type="InterPro" id="IPR052198">
    <property type="entry name" value="IorB_Oxidoreductase"/>
</dbReference>
<name>A0ABR7CIG1_9BACT</name>
<protein>
    <submittedName>
        <fullName evidence="3">Indolepyruvate oxidoreductase subunit beta</fullName>
    </submittedName>
</protein>
<comment type="caution">
    <text evidence="3">The sequence shown here is derived from an EMBL/GenBank/DDBJ whole genome shotgun (WGS) entry which is preliminary data.</text>
</comment>
<evidence type="ECO:0000313" key="4">
    <source>
        <dbReference type="Proteomes" id="UP000636891"/>
    </source>
</evidence>
<gene>
    <name evidence="3" type="ORF">H8S08_00185</name>
</gene>
<dbReference type="EMBL" id="JACOOK010000001">
    <property type="protein sequence ID" value="MBC5615438.1"/>
    <property type="molecule type" value="Genomic_DNA"/>
</dbReference>
<dbReference type="NCBIfam" id="NF005324">
    <property type="entry name" value="PRK06853.1-4"/>
    <property type="match status" value="1"/>
</dbReference>
<dbReference type="SUPFAM" id="SSF53323">
    <property type="entry name" value="Pyruvate-ferredoxin oxidoreductase, PFOR, domain III"/>
    <property type="match status" value="1"/>
</dbReference>
<dbReference type="Pfam" id="PF01558">
    <property type="entry name" value="POR"/>
    <property type="match status" value="1"/>
</dbReference>
<organism evidence="3 4">
    <name type="scientific">Alistipes hominis</name>
    <dbReference type="NCBI Taxonomy" id="2763015"/>
    <lineage>
        <taxon>Bacteria</taxon>
        <taxon>Pseudomonadati</taxon>
        <taxon>Bacteroidota</taxon>
        <taxon>Bacteroidia</taxon>
        <taxon>Bacteroidales</taxon>
        <taxon>Rikenellaceae</taxon>
        <taxon>Alistipes</taxon>
    </lineage>
</organism>
<dbReference type="RefSeq" id="WP_118656539.1">
    <property type="nucleotide sequence ID" value="NZ_JACOOK010000001.1"/>
</dbReference>
<proteinExistence type="predicted"/>
<evidence type="ECO:0000256" key="1">
    <source>
        <dbReference type="ARBA" id="ARBA00023002"/>
    </source>
</evidence>
<dbReference type="Gene3D" id="3.40.920.10">
    <property type="entry name" value="Pyruvate-ferredoxin oxidoreductase, PFOR, domain III"/>
    <property type="match status" value="1"/>
</dbReference>
<reference evidence="3 4" key="1">
    <citation type="submission" date="2020-08" db="EMBL/GenBank/DDBJ databases">
        <title>Genome public.</title>
        <authorList>
            <person name="Liu C."/>
            <person name="Sun Q."/>
        </authorList>
    </citation>
    <scope>NUCLEOTIDE SEQUENCE [LARGE SCALE GENOMIC DNA]</scope>
    <source>
        <strain evidence="3 4">New-7</strain>
    </source>
</reference>
<dbReference type="InterPro" id="IPR002869">
    <property type="entry name" value="Pyrv_flavodox_OxRed_cen"/>
</dbReference>
<sequence length="197" mass="21288">MKLDIILSGVGGQGILSIAAIIGEAALEEKLHIKQAEVHGMSQRGGDVQSNLRISSEPIRSDLIARGGADLILSLEPMEALRYLPYLSDTGWIVTNAAPFVNIPNYPQVDDLLADLKRLPRVILLDVDALAKENNVPRAANVVLLGAASPILGIGIEKIEDGIRRFFGRKGDDVVAMNLKALTCGREAAEHIMRKHL</sequence>
<evidence type="ECO:0000259" key="2">
    <source>
        <dbReference type="Pfam" id="PF01558"/>
    </source>
</evidence>
<keyword evidence="4" id="KW-1185">Reference proteome</keyword>
<accession>A0ABR7CIG1</accession>
<dbReference type="PANTHER" id="PTHR43854">
    <property type="entry name" value="INDOLEPYRUVATE OXIDOREDUCTASE SUBUNIT IORB"/>
    <property type="match status" value="1"/>
</dbReference>
<dbReference type="InterPro" id="IPR019752">
    <property type="entry name" value="Pyrv/ketoisovalerate_OxRed_cat"/>
</dbReference>
<evidence type="ECO:0000313" key="3">
    <source>
        <dbReference type="EMBL" id="MBC5615438.1"/>
    </source>
</evidence>